<protein>
    <submittedName>
        <fullName evidence="3">Uncharacterized protein</fullName>
    </submittedName>
</protein>
<feature type="compositionally biased region" description="Pro residues" evidence="1">
    <location>
        <begin position="90"/>
        <end position="99"/>
    </location>
</feature>
<feature type="transmembrane region" description="Helical" evidence="2">
    <location>
        <begin position="112"/>
        <end position="131"/>
    </location>
</feature>
<comment type="caution">
    <text evidence="3">The sequence shown here is derived from an EMBL/GenBank/DDBJ whole genome shotgun (WGS) entry which is preliminary data.</text>
</comment>
<dbReference type="Proteomes" id="UP000240572">
    <property type="component" value="Unassembled WGS sequence"/>
</dbReference>
<organism evidence="3 4">
    <name type="scientific">Taibaiella chishuiensis</name>
    <dbReference type="NCBI Taxonomy" id="1434707"/>
    <lineage>
        <taxon>Bacteria</taxon>
        <taxon>Pseudomonadati</taxon>
        <taxon>Bacteroidota</taxon>
        <taxon>Chitinophagia</taxon>
        <taxon>Chitinophagales</taxon>
        <taxon>Chitinophagaceae</taxon>
        <taxon>Taibaiella</taxon>
    </lineage>
</organism>
<dbReference type="OrthoDB" id="657949at2"/>
<feature type="region of interest" description="Disordered" evidence="1">
    <location>
        <begin position="135"/>
        <end position="166"/>
    </location>
</feature>
<sequence length="287" mass="32585">MINSTNIRGYINFLHFKKYSAPATEELQRRWAILSDAEIASQLQGLYQHWGIDTTTGLLYEQEFYQAVAPLSSATLQQPQQAQQQAPQPQQTPLPPPPAYDYAAPQARSNKTVLYVGIIVLLALAGAFAFYTTNKKPDNTTTAQKPDTAKTAPAPVKQTATEPEEPVLAETETDEVNKGVIHNLLKAEESKDIGAILDCFSPDMQQYWDINYPSQEELTRRYTSVWDKSADGKHQRVRLKKTGDNTYDMYADYEFFSIKDQVTKTVKAHVRYVFDKYNKIIKTYNVK</sequence>
<evidence type="ECO:0000256" key="1">
    <source>
        <dbReference type="SAM" id="MobiDB-lite"/>
    </source>
</evidence>
<reference evidence="3 4" key="1">
    <citation type="submission" date="2018-03" db="EMBL/GenBank/DDBJ databases">
        <title>Genomic Encyclopedia of Type Strains, Phase III (KMG-III): the genomes of soil and plant-associated and newly described type strains.</title>
        <authorList>
            <person name="Whitman W."/>
        </authorList>
    </citation>
    <scope>NUCLEOTIDE SEQUENCE [LARGE SCALE GENOMIC DNA]</scope>
    <source>
        <strain evidence="3 4">CGMCC 1.12700</strain>
    </source>
</reference>
<evidence type="ECO:0000313" key="3">
    <source>
        <dbReference type="EMBL" id="PSK94030.1"/>
    </source>
</evidence>
<accession>A0A2P8D9X9</accession>
<evidence type="ECO:0000256" key="2">
    <source>
        <dbReference type="SAM" id="Phobius"/>
    </source>
</evidence>
<dbReference type="EMBL" id="PYGD01000001">
    <property type="protein sequence ID" value="PSK94030.1"/>
    <property type="molecule type" value="Genomic_DNA"/>
</dbReference>
<keyword evidence="4" id="KW-1185">Reference proteome</keyword>
<proteinExistence type="predicted"/>
<dbReference type="RefSeq" id="WP_146146621.1">
    <property type="nucleotide sequence ID" value="NZ_PYGD01000001.1"/>
</dbReference>
<keyword evidence="2" id="KW-1133">Transmembrane helix</keyword>
<feature type="compositionally biased region" description="Polar residues" evidence="1">
    <location>
        <begin position="135"/>
        <end position="145"/>
    </location>
</feature>
<dbReference type="AlphaFoldDB" id="A0A2P8D9X9"/>
<feature type="compositionally biased region" description="Low complexity" evidence="1">
    <location>
        <begin position="76"/>
        <end position="89"/>
    </location>
</feature>
<keyword evidence="2" id="KW-0812">Transmembrane</keyword>
<feature type="region of interest" description="Disordered" evidence="1">
    <location>
        <begin position="76"/>
        <end position="103"/>
    </location>
</feature>
<gene>
    <name evidence="3" type="ORF">B0I18_101180</name>
</gene>
<keyword evidence="2" id="KW-0472">Membrane</keyword>
<name>A0A2P8D9X9_9BACT</name>
<evidence type="ECO:0000313" key="4">
    <source>
        <dbReference type="Proteomes" id="UP000240572"/>
    </source>
</evidence>